<comment type="caution">
    <text evidence="1">The sequence shown here is derived from an EMBL/GenBank/DDBJ whole genome shotgun (WGS) entry which is preliminary data.</text>
</comment>
<sequence>MRTKKKYNSYIKLYGITMTEMRKRYKLPFCRLKKMHDKGILKDILKIRDTIKKENGERACHY</sequence>
<reference evidence="1" key="1">
    <citation type="journal article" date="2015" name="Nature">
        <title>Complex archaea that bridge the gap between prokaryotes and eukaryotes.</title>
        <authorList>
            <person name="Spang A."/>
            <person name="Saw J.H."/>
            <person name="Jorgensen S.L."/>
            <person name="Zaremba-Niedzwiedzka K."/>
            <person name="Martijn J."/>
            <person name="Lind A.E."/>
            <person name="van Eijk R."/>
            <person name="Schleper C."/>
            <person name="Guy L."/>
            <person name="Ettema T.J."/>
        </authorList>
    </citation>
    <scope>NUCLEOTIDE SEQUENCE</scope>
</reference>
<organism evidence="1">
    <name type="scientific">marine sediment metagenome</name>
    <dbReference type="NCBI Taxonomy" id="412755"/>
    <lineage>
        <taxon>unclassified sequences</taxon>
        <taxon>metagenomes</taxon>
        <taxon>ecological metagenomes</taxon>
    </lineage>
</organism>
<proteinExistence type="predicted"/>
<protein>
    <submittedName>
        <fullName evidence="1">Uncharacterized protein</fullName>
    </submittedName>
</protein>
<name>A0A0F9MJ69_9ZZZZ</name>
<evidence type="ECO:0000313" key="1">
    <source>
        <dbReference type="EMBL" id="KKM76760.1"/>
    </source>
</evidence>
<accession>A0A0F9MJ69</accession>
<dbReference type="AlphaFoldDB" id="A0A0F9MJ69"/>
<dbReference type="EMBL" id="LAZR01008753">
    <property type="protein sequence ID" value="KKM76760.1"/>
    <property type="molecule type" value="Genomic_DNA"/>
</dbReference>
<gene>
    <name evidence="1" type="ORF">LCGC14_1376930</name>
</gene>